<protein>
    <submittedName>
        <fullName evidence="2">Uncharacterized protein</fullName>
    </submittedName>
</protein>
<gene>
    <name evidence="2" type="ORF">NMSP_0702</name>
</gene>
<evidence type="ECO:0000256" key="1">
    <source>
        <dbReference type="SAM" id="Phobius"/>
    </source>
</evidence>
<keyword evidence="1" id="KW-0472">Membrane</keyword>
<accession>A0A2Z2HJV4</accession>
<dbReference type="RefSeq" id="WP_086907450.1">
    <property type="nucleotide sequence ID" value="NZ_CP021324.1"/>
</dbReference>
<feature type="transmembrane region" description="Helical" evidence="1">
    <location>
        <begin position="38"/>
        <end position="60"/>
    </location>
</feature>
<keyword evidence="3" id="KW-1185">Reference proteome</keyword>
<proteinExistence type="predicted"/>
<dbReference type="KEGG" id="nct:NMSP_0702"/>
<keyword evidence="1" id="KW-1133">Transmembrane helix</keyword>
<dbReference type="AlphaFoldDB" id="A0A2Z2HJV4"/>
<dbReference type="GeneID" id="32901184"/>
<keyword evidence="1" id="KW-0812">Transmembrane</keyword>
<evidence type="ECO:0000313" key="2">
    <source>
        <dbReference type="EMBL" id="ARS64323.1"/>
    </source>
</evidence>
<organism evidence="2 3">
    <name type="scientific">Candidatus Nitrosomarinus catalinensis</name>
    <dbReference type="NCBI Taxonomy" id="1898749"/>
    <lineage>
        <taxon>Archaea</taxon>
        <taxon>Nitrososphaerota</taxon>
        <taxon>Nitrososphaeria</taxon>
        <taxon>Nitrosopumilales</taxon>
        <taxon>Nitrosopumilaceae</taxon>
        <taxon>Candidatus Nitrosomarinus</taxon>
    </lineage>
</organism>
<dbReference type="EMBL" id="CP021324">
    <property type="protein sequence ID" value="ARS64323.1"/>
    <property type="molecule type" value="Genomic_DNA"/>
</dbReference>
<name>A0A2Z2HJV4_9ARCH</name>
<sequence length="74" mass="8074">MRTGTPWMIIGGSMFILGLILFYSISSEDNVNLETIKNIGTFVGLTGIGVAVAGILLFLINRNPQPINENYDTK</sequence>
<feature type="transmembrane region" description="Helical" evidence="1">
    <location>
        <begin position="7"/>
        <end position="26"/>
    </location>
</feature>
<dbReference type="OrthoDB" id="5022at2157"/>
<dbReference type="Proteomes" id="UP000249949">
    <property type="component" value="Chromosome"/>
</dbReference>
<evidence type="ECO:0000313" key="3">
    <source>
        <dbReference type="Proteomes" id="UP000249949"/>
    </source>
</evidence>
<reference evidence="2 3" key="1">
    <citation type="journal article" date="2017" name="Environ. Microbiol.">
        <title>Genome and epigenome of a novel marine Thaumarchaeota strain suggest viral infection, phosphorothioation DNA modification and multiple restriction systems.</title>
        <authorList>
            <person name="Ahlgren N.A."/>
            <person name="Chen Y."/>
            <person name="Needham D.M."/>
            <person name="Parada A.E."/>
            <person name="Sachdeva R."/>
            <person name="Trinh V."/>
            <person name="Chen T."/>
            <person name="Fuhrman J.A."/>
        </authorList>
    </citation>
    <scope>NUCLEOTIDE SEQUENCE [LARGE SCALE GENOMIC DNA]</scope>
    <source>
        <strain evidence="2 3">SPOT01</strain>
    </source>
</reference>